<evidence type="ECO:0000313" key="2">
    <source>
        <dbReference type="EMBL" id="KAH9527445.1"/>
    </source>
</evidence>
<keyword evidence="1" id="KW-0472">Membrane</keyword>
<name>A0A922ICB0_DERFA</name>
<gene>
    <name evidence="2" type="ORF">DERF_001456</name>
</gene>
<comment type="caution">
    <text evidence="2">The sequence shown here is derived from an EMBL/GenBank/DDBJ whole genome shotgun (WGS) entry which is preliminary data.</text>
</comment>
<evidence type="ECO:0000313" key="3">
    <source>
        <dbReference type="Proteomes" id="UP000790347"/>
    </source>
</evidence>
<evidence type="ECO:0000256" key="1">
    <source>
        <dbReference type="SAM" id="Phobius"/>
    </source>
</evidence>
<protein>
    <submittedName>
        <fullName evidence="2">Uncharacterized protein</fullName>
    </submittedName>
</protein>
<keyword evidence="3" id="KW-1185">Reference proteome</keyword>
<reference evidence="2" key="2">
    <citation type="journal article" date="2022" name="Res Sq">
        <title>Comparative Genomics Reveals Insights into the Divergent Evolution of Astigmatic Mites and Household Pest Adaptations.</title>
        <authorList>
            <person name="Xiong Q."/>
            <person name="Wan A.T.-Y."/>
            <person name="Liu X.-Y."/>
            <person name="Fung C.S.-H."/>
            <person name="Xiao X."/>
            <person name="Malainual N."/>
            <person name="Hou J."/>
            <person name="Wang L."/>
            <person name="Wang M."/>
            <person name="Yang K."/>
            <person name="Cui Y."/>
            <person name="Leung E."/>
            <person name="Nong W."/>
            <person name="Shin S.-K."/>
            <person name="Au S."/>
            <person name="Jeong K.Y."/>
            <person name="Chew F.T."/>
            <person name="Hui J."/>
            <person name="Leung T.F."/>
            <person name="Tungtrongchitr A."/>
            <person name="Zhong N."/>
            <person name="Liu Z."/>
            <person name="Tsui S."/>
        </authorList>
    </citation>
    <scope>NUCLEOTIDE SEQUENCE</scope>
    <source>
        <strain evidence="2">Derf</strain>
        <tissue evidence="2">Whole organism</tissue>
    </source>
</reference>
<sequence length="110" mass="12056">MKSSLNFFESNVVGSKALFRKLPANRFRLAALGFCKPLIKSLKLAPSKLLLLLLFGGIEDPVLALVLLLLFDDRVDVGVDPCGDCCFTMIPLLANRFSILALSVFEALLK</sequence>
<dbReference type="EMBL" id="ASGP02000001">
    <property type="protein sequence ID" value="KAH9527445.1"/>
    <property type="molecule type" value="Genomic_DNA"/>
</dbReference>
<feature type="transmembrane region" description="Helical" evidence="1">
    <location>
        <begin position="49"/>
        <end position="70"/>
    </location>
</feature>
<keyword evidence="1" id="KW-0812">Transmembrane</keyword>
<feature type="transmembrane region" description="Helical" evidence="1">
    <location>
        <begin position="90"/>
        <end position="109"/>
    </location>
</feature>
<accession>A0A922ICB0</accession>
<proteinExistence type="predicted"/>
<organism evidence="2 3">
    <name type="scientific">Dermatophagoides farinae</name>
    <name type="common">American house dust mite</name>
    <dbReference type="NCBI Taxonomy" id="6954"/>
    <lineage>
        <taxon>Eukaryota</taxon>
        <taxon>Metazoa</taxon>
        <taxon>Ecdysozoa</taxon>
        <taxon>Arthropoda</taxon>
        <taxon>Chelicerata</taxon>
        <taxon>Arachnida</taxon>
        <taxon>Acari</taxon>
        <taxon>Acariformes</taxon>
        <taxon>Sarcoptiformes</taxon>
        <taxon>Astigmata</taxon>
        <taxon>Psoroptidia</taxon>
        <taxon>Analgoidea</taxon>
        <taxon>Pyroglyphidae</taxon>
        <taxon>Dermatophagoidinae</taxon>
        <taxon>Dermatophagoides</taxon>
    </lineage>
</organism>
<dbReference type="AlphaFoldDB" id="A0A922ICB0"/>
<reference evidence="2" key="1">
    <citation type="submission" date="2013-05" db="EMBL/GenBank/DDBJ databases">
        <authorList>
            <person name="Yim A.K.Y."/>
            <person name="Chan T.F."/>
            <person name="Ji K.M."/>
            <person name="Liu X.Y."/>
            <person name="Zhou J.W."/>
            <person name="Li R.Q."/>
            <person name="Yang K.Y."/>
            <person name="Li J."/>
            <person name="Li M."/>
            <person name="Law P.T.W."/>
            <person name="Wu Y.L."/>
            <person name="Cai Z.L."/>
            <person name="Qin H."/>
            <person name="Bao Y."/>
            <person name="Leung R.K.K."/>
            <person name="Ng P.K.S."/>
            <person name="Zou J."/>
            <person name="Zhong X.J."/>
            <person name="Ran P.X."/>
            <person name="Zhong N.S."/>
            <person name="Liu Z.G."/>
            <person name="Tsui S.K.W."/>
        </authorList>
    </citation>
    <scope>NUCLEOTIDE SEQUENCE</scope>
    <source>
        <strain evidence="2">Derf</strain>
        <tissue evidence="2">Whole organism</tissue>
    </source>
</reference>
<keyword evidence="1" id="KW-1133">Transmembrane helix</keyword>
<dbReference type="Proteomes" id="UP000790347">
    <property type="component" value="Unassembled WGS sequence"/>
</dbReference>